<feature type="compositionally biased region" description="Low complexity" evidence="2">
    <location>
        <begin position="508"/>
        <end position="522"/>
    </location>
</feature>
<dbReference type="GeneID" id="7442289"/>
<dbReference type="PANTHER" id="PTHR24111:SF0">
    <property type="entry name" value="LEUCINE-RICH REPEAT-CONTAINING PROTEIN"/>
    <property type="match status" value="1"/>
</dbReference>
<evidence type="ECO:0000313" key="3">
    <source>
        <dbReference type="EMBL" id="EED92627.1"/>
    </source>
</evidence>
<dbReference type="PaxDb" id="35128-Thaps5780"/>
<feature type="compositionally biased region" description="Polar residues" evidence="2">
    <location>
        <begin position="429"/>
        <end position="438"/>
    </location>
</feature>
<gene>
    <name evidence="3" type="ORF">THAPSDRAFT_5780</name>
</gene>
<reference evidence="3 4" key="1">
    <citation type="journal article" date="2004" name="Science">
        <title>The genome of the diatom Thalassiosira pseudonana: ecology, evolution, and metabolism.</title>
        <authorList>
            <person name="Armbrust E.V."/>
            <person name="Berges J.A."/>
            <person name="Bowler C."/>
            <person name="Green B.R."/>
            <person name="Martinez D."/>
            <person name="Putnam N.H."/>
            <person name="Zhou S."/>
            <person name="Allen A.E."/>
            <person name="Apt K.E."/>
            <person name="Bechner M."/>
            <person name="Brzezinski M.A."/>
            <person name="Chaal B.K."/>
            <person name="Chiovitti A."/>
            <person name="Davis A.K."/>
            <person name="Demarest M.S."/>
            <person name="Detter J.C."/>
            <person name="Glavina T."/>
            <person name="Goodstein D."/>
            <person name="Hadi M.Z."/>
            <person name="Hellsten U."/>
            <person name="Hildebrand M."/>
            <person name="Jenkins B.D."/>
            <person name="Jurka J."/>
            <person name="Kapitonov V.V."/>
            <person name="Kroger N."/>
            <person name="Lau W.W."/>
            <person name="Lane T.W."/>
            <person name="Larimer F.W."/>
            <person name="Lippmeier J.C."/>
            <person name="Lucas S."/>
            <person name="Medina M."/>
            <person name="Montsant A."/>
            <person name="Obornik M."/>
            <person name="Parker M.S."/>
            <person name="Palenik B."/>
            <person name="Pazour G.J."/>
            <person name="Richardson P.M."/>
            <person name="Rynearson T.A."/>
            <person name="Saito M.A."/>
            <person name="Schwartz D.C."/>
            <person name="Thamatrakoln K."/>
            <person name="Valentin K."/>
            <person name="Vardi A."/>
            <person name="Wilkerson F.P."/>
            <person name="Rokhsar D.S."/>
        </authorList>
    </citation>
    <scope>NUCLEOTIDE SEQUENCE [LARGE SCALE GENOMIC DNA]</scope>
    <source>
        <strain evidence="3 4">CCMP1335</strain>
    </source>
</reference>
<dbReference type="eggNOG" id="ENOG502T468">
    <property type="taxonomic scope" value="Eukaryota"/>
</dbReference>
<evidence type="ECO:0000313" key="4">
    <source>
        <dbReference type="Proteomes" id="UP000001449"/>
    </source>
</evidence>
<dbReference type="SUPFAM" id="SSF52047">
    <property type="entry name" value="RNI-like"/>
    <property type="match status" value="1"/>
</dbReference>
<reference evidence="3 4" key="2">
    <citation type="journal article" date="2008" name="Nature">
        <title>The Phaeodactylum genome reveals the evolutionary history of diatom genomes.</title>
        <authorList>
            <person name="Bowler C."/>
            <person name="Allen A.E."/>
            <person name="Badger J.H."/>
            <person name="Grimwood J."/>
            <person name="Jabbari K."/>
            <person name="Kuo A."/>
            <person name="Maheswari U."/>
            <person name="Martens C."/>
            <person name="Maumus F."/>
            <person name="Otillar R.P."/>
            <person name="Rayko E."/>
            <person name="Salamov A."/>
            <person name="Vandepoele K."/>
            <person name="Beszteri B."/>
            <person name="Gruber A."/>
            <person name="Heijde M."/>
            <person name="Katinka M."/>
            <person name="Mock T."/>
            <person name="Valentin K."/>
            <person name="Verret F."/>
            <person name="Berges J.A."/>
            <person name="Brownlee C."/>
            <person name="Cadoret J.P."/>
            <person name="Chiovitti A."/>
            <person name="Choi C.J."/>
            <person name="Coesel S."/>
            <person name="De Martino A."/>
            <person name="Detter J.C."/>
            <person name="Durkin C."/>
            <person name="Falciatore A."/>
            <person name="Fournet J."/>
            <person name="Haruta M."/>
            <person name="Huysman M.J."/>
            <person name="Jenkins B.D."/>
            <person name="Jiroutova K."/>
            <person name="Jorgensen R.E."/>
            <person name="Joubert Y."/>
            <person name="Kaplan A."/>
            <person name="Kroger N."/>
            <person name="Kroth P.G."/>
            <person name="La Roche J."/>
            <person name="Lindquist E."/>
            <person name="Lommer M."/>
            <person name="Martin-Jezequel V."/>
            <person name="Lopez P.J."/>
            <person name="Lucas S."/>
            <person name="Mangogna M."/>
            <person name="McGinnis K."/>
            <person name="Medlin L.K."/>
            <person name="Montsant A."/>
            <person name="Oudot-Le Secq M.P."/>
            <person name="Napoli C."/>
            <person name="Obornik M."/>
            <person name="Parker M.S."/>
            <person name="Petit J.L."/>
            <person name="Porcel B.M."/>
            <person name="Poulsen N."/>
            <person name="Robison M."/>
            <person name="Rychlewski L."/>
            <person name="Rynearson T.A."/>
            <person name="Schmutz J."/>
            <person name="Shapiro H."/>
            <person name="Siaut M."/>
            <person name="Stanley M."/>
            <person name="Sussman M.R."/>
            <person name="Taylor A.R."/>
            <person name="Vardi A."/>
            <person name="von Dassow P."/>
            <person name="Vyverman W."/>
            <person name="Willis A."/>
            <person name="Wyrwicz L.S."/>
            <person name="Rokhsar D.S."/>
            <person name="Weissenbach J."/>
            <person name="Armbrust E.V."/>
            <person name="Green B.R."/>
            <person name="Van de Peer Y."/>
            <person name="Grigoriev I.V."/>
        </authorList>
    </citation>
    <scope>NUCLEOTIDE SEQUENCE [LARGE SCALE GENOMIC DNA]</scope>
    <source>
        <strain evidence="3 4">CCMP1335</strain>
    </source>
</reference>
<keyword evidence="4" id="KW-1185">Reference proteome</keyword>
<organism evidence="3 4">
    <name type="scientific">Thalassiosira pseudonana</name>
    <name type="common">Marine diatom</name>
    <name type="synonym">Cyclotella nana</name>
    <dbReference type="NCBI Taxonomy" id="35128"/>
    <lineage>
        <taxon>Eukaryota</taxon>
        <taxon>Sar</taxon>
        <taxon>Stramenopiles</taxon>
        <taxon>Ochrophyta</taxon>
        <taxon>Bacillariophyta</taxon>
        <taxon>Coscinodiscophyceae</taxon>
        <taxon>Thalassiosirophycidae</taxon>
        <taxon>Thalassiosirales</taxon>
        <taxon>Thalassiosiraceae</taxon>
        <taxon>Thalassiosira</taxon>
    </lineage>
</organism>
<feature type="region of interest" description="Disordered" evidence="2">
    <location>
        <begin position="226"/>
        <end position="248"/>
    </location>
</feature>
<feature type="compositionally biased region" description="Gly residues" evidence="2">
    <location>
        <begin position="976"/>
        <end position="1004"/>
    </location>
</feature>
<evidence type="ECO:0000256" key="1">
    <source>
        <dbReference type="ARBA" id="ARBA00022737"/>
    </source>
</evidence>
<feature type="compositionally biased region" description="Low complexity" evidence="2">
    <location>
        <begin position="654"/>
        <end position="699"/>
    </location>
</feature>
<feature type="compositionally biased region" description="Basic and acidic residues" evidence="2">
    <location>
        <begin position="317"/>
        <end position="326"/>
    </location>
</feature>
<feature type="compositionally biased region" description="Basic and acidic residues" evidence="2">
    <location>
        <begin position="892"/>
        <end position="903"/>
    </location>
</feature>
<evidence type="ECO:0000256" key="2">
    <source>
        <dbReference type="SAM" id="MobiDB-lite"/>
    </source>
</evidence>
<feature type="compositionally biased region" description="Acidic residues" evidence="2">
    <location>
        <begin position="904"/>
        <end position="915"/>
    </location>
</feature>
<feature type="compositionally biased region" description="Low complexity" evidence="2">
    <location>
        <begin position="936"/>
        <end position="949"/>
    </location>
</feature>
<feature type="region of interest" description="Disordered" evidence="2">
    <location>
        <begin position="276"/>
        <end position="344"/>
    </location>
</feature>
<feature type="compositionally biased region" description="Basic residues" evidence="2">
    <location>
        <begin position="950"/>
        <end position="962"/>
    </location>
</feature>
<feature type="compositionally biased region" description="Polar residues" evidence="2">
    <location>
        <begin position="700"/>
        <end position="718"/>
    </location>
</feature>
<dbReference type="RefSeq" id="XP_002290875.1">
    <property type="nucleotide sequence ID" value="XM_002290839.1"/>
</dbReference>
<dbReference type="PANTHER" id="PTHR24111">
    <property type="entry name" value="LEUCINE-RICH REPEAT-CONTAINING PROTEIN 34"/>
    <property type="match status" value="1"/>
</dbReference>
<feature type="compositionally biased region" description="Basic and acidic residues" evidence="2">
    <location>
        <begin position="619"/>
        <end position="637"/>
    </location>
</feature>
<feature type="compositionally biased region" description="Acidic residues" evidence="2">
    <location>
        <begin position="566"/>
        <end position="575"/>
    </location>
</feature>
<name>B8C3V8_THAPS</name>
<feature type="compositionally biased region" description="Basic and acidic residues" evidence="2">
    <location>
        <begin position="389"/>
        <end position="416"/>
    </location>
</feature>
<feature type="compositionally biased region" description="Low complexity" evidence="2">
    <location>
        <begin position="373"/>
        <end position="382"/>
    </location>
</feature>
<feature type="region of interest" description="Disordered" evidence="2">
    <location>
        <begin position="558"/>
        <end position="730"/>
    </location>
</feature>
<dbReference type="Proteomes" id="UP000001449">
    <property type="component" value="Chromosome 5"/>
</dbReference>
<feature type="compositionally biased region" description="Low complexity" evidence="2">
    <location>
        <begin position="463"/>
        <end position="480"/>
    </location>
</feature>
<proteinExistence type="predicted"/>
<dbReference type="InParanoid" id="B8C3V8"/>
<feature type="region of interest" description="Disordered" evidence="2">
    <location>
        <begin position="892"/>
        <end position="1007"/>
    </location>
</feature>
<protein>
    <submittedName>
        <fullName evidence="3">Uncharacterized protein</fullName>
    </submittedName>
</protein>
<keyword evidence="1" id="KW-0677">Repeat</keyword>
<feature type="region of interest" description="Disordered" evidence="2">
    <location>
        <begin position="508"/>
        <end position="545"/>
    </location>
</feature>
<dbReference type="STRING" id="35128.B8C3V8"/>
<dbReference type="Gene3D" id="3.80.10.10">
    <property type="entry name" value="Ribonuclease Inhibitor"/>
    <property type="match status" value="1"/>
</dbReference>
<feature type="compositionally biased region" description="Basic and acidic residues" evidence="2">
    <location>
        <begin position="445"/>
        <end position="455"/>
    </location>
</feature>
<sequence>MVRPPTTTYNNSATNAYYDPYTKSIRYTVDYSKSNHADGVVVGGGALVGRIVDILPVECHELFFDMPGRVLMGEIMEIVDADEVETKKEVHPIVEAPYQQLHHLPPLPDITKPQQQQQPPPTTTTTTITLSALLQKSHTLLQNHKHQSQTLLKSHQLARRSFLNTTASSTLDDREEILYELEKSQEREWEELWERQEREAGDLFGEVLSDGGLVVVKEVVRVVEKSDGQDVKQQQYQQREEGTEKPQDQLIEQHDALTPSTAVSVSKAPVVEPIDDGLVDSATAPPPSTGIPNNNTSEEKEEEQLRRRKQQQPLDKATLDKQKAQDIKTLMRNRSLGREERQKQMAEIKERYNASLALLEGKDGGNARPIVVNTTNNNSNGNHELQAVMKDRSLSREEKQKKLTEVKEKYAAMKDGEEGDERPTVPNVAATSSASSRWNRVAVASDRRTDGPKQDDESDESSEAASMASSKSAGSNASRSSQEKVTNAASRWNKAAIKAVTSSYVAGSIASSHPSNSSFSVVETEDEVEEKIESPRSPSTADRWNRASVKAATFGMISNSGGELNAESEEEEEYEEALKPATVLEPISDLNDESNRSASVEFSEDMKMEIKAVMRNRALSRDERQRRVQEIKDRYASEEAAAGDNDEEQSQGDTSASSVARAASATPVSSVARSTSVTPTPSGTQFPDAAASSTDETSSQTRHVTISEPSSQNNSIRSSKPVPDPLESAEVNKTPIKKLIKKLEDSDESITVLKLDGRGKIKSSDWESLFEALEVNNTLTHLSMVKCGLTDEVAVGLVLALVENETLVSLKLATNRGLTEDTGKGFVKVLGQSNSTLKKLDLARTRVSKKSLEKIQEILDERDEEKIKLKMQEERQNKIKALLAVSASDEVQKRRISEQLSERDSDDDLGNDDELGGTLHSKKSHKTNLSMKSQKSSRSLMSAGSSKKSLGSKKSKSRSKSHRLSESDNSLKSSGTGKGGGGAGRGRGGRRAGPGGRGGRGGGNPSLRASVTARQMATLGGDIISGVGADAKSMREQRKMKGECEDCGQKCFEKRMFKSTPLTIPNVVHEGRCLKCHPM</sequence>
<dbReference type="InterPro" id="IPR032675">
    <property type="entry name" value="LRR_dom_sf"/>
</dbReference>
<dbReference type="AlphaFoldDB" id="B8C3V8"/>
<accession>B8C3V8</accession>
<dbReference type="KEGG" id="tps:THAPSDRAFT_5780"/>
<dbReference type="EMBL" id="CM000642">
    <property type="protein sequence ID" value="EED92627.1"/>
    <property type="molecule type" value="Genomic_DNA"/>
</dbReference>
<feature type="region of interest" description="Disordered" evidence="2">
    <location>
        <begin position="360"/>
        <end position="489"/>
    </location>
</feature>
<feature type="compositionally biased region" description="Basic and acidic residues" evidence="2">
    <location>
        <begin position="238"/>
        <end position="248"/>
    </location>
</feature>
<dbReference type="HOGENOM" id="CLU_286457_0_0_1"/>
<dbReference type="InterPro" id="IPR052201">
    <property type="entry name" value="LRR-containing_regulator"/>
</dbReference>